<comment type="caution">
    <text evidence="2">The sequence shown here is derived from an EMBL/GenBank/DDBJ whole genome shotgun (WGS) entry which is preliminary data.</text>
</comment>
<evidence type="ECO:0000313" key="2">
    <source>
        <dbReference type="EMBL" id="RFF30538.1"/>
    </source>
</evidence>
<organism evidence="2 3">
    <name type="scientific">Wenzhouxiangella sediminis</name>
    <dbReference type="NCBI Taxonomy" id="1792836"/>
    <lineage>
        <taxon>Bacteria</taxon>
        <taxon>Pseudomonadati</taxon>
        <taxon>Pseudomonadota</taxon>
        <taxon>Gammaproteobacteria</taxon>
        <taxon>Chromatiales</taxon>
        <taxon>Wenzhouxiangellaceae</taxon>
        <taxon>Wenzhouxiangella</taxon>
    </lineage>
</organism>
<dbReference type="EMBL" id="QUZK01000034">
    <property type="protein sequence ID" value="RFF30538.1"/>
    <property type="molecule type" value="Genomic_DNA"/>
</dbReference>
<reference evidence="2 3" key="1">
    <citation type="submission" date="2018-08" db="EMBL/GenBank/DDBJ databases">
        <title>Wenzhouxiangella salilacus sp. nov., a novel bacterium isolated from a saline lake in Xinjiang Province, China.</title>
        <authorList>
            <person name="Han S."/>
        </authorList>
    </citation>
    <scope>NUCLEOTIDE SEQUENCE [LARGE SCALE GENOMIC DNA]</scope>
    <source>
        <strain evidence="2 3">XDB06</strain>
    </source>
</reference>
<dbReference type="Gene3D" id="1.10.10.10">
    <property type="entry name" value="Winged helix-like DNA-binding domain superfamily/Winged helix DNA-binding domain"/>
    <property type="match status" value="1"/>
</dbReference>
<dbReference type="NCBIfam" id="TIGR00738">
    <property type="entry name" value="rrf2_super"/>
    <property type="match status" value="1"/>
</dbReference>
<dbReference type="PANTHER" id="PTHR33221">
    <property type="entry name" value="WINGED HELIX-TURN-HELIX TRANSCRIPTIONAL REGULATOR, RRF2 FAMILY"/>
    <property type="match status" value="1"/>
</dbReference>
<dbReference type="OrthoDB" id="9795923at2"/>
<dbReference type="Proteomes" id="UP000260351">
    <property type="component" value="Unassembled WGS sequence"/>
</dbReference>
<dbReference type="InterPro" id="IPR030489">
    <property type="entry name" value="TR_Rrf2-type_CS"/>
</dbReference>
<dbReference type="PROSITE" id="PS01332">
    <property type="entry name" value="HTH_RRF2_1"/>
    <property type="match status" value="1"/>
</dbReference>
<name>A0A3E1K905_9GAMM</name>
<gene>
    <name evidence="2" type="ORF">DZC52_07340</name>
</gene>
<dbReference type="InterPro" id="IPR036390">
    <property type="entry name" value="WH_DNA-bd_sf"/>
</dbReference>
<keyword evidence="3" id="KW-1185">Reference proteome</keyword>
<dbReference type="GO" id="GO:0003700">
    <property type="term" value="F:DNA-binding transcription factor activity"/>
    <property type="evidence" value="ECO:0007669"/>
    <property type="project" value="TreeGrafter"/>
</dbReference>
<evidence type="ECO:0000313" key="3">
    <source>
        <dbReference type="Proteomes" id="UP000260351"/>
    </source>
</evidence>
<keyword evidence="1" id="KW-0238">DNA-binding</keyword>
<protein>
    <submittedName>
        <fullName evidence="2">Rrf2 family transcriptional regulator</fullName>
    </submittedName>
</protein>
<dbReference type="PROSITE" id="PS51197">
    <property type="entry name" value="HTH_RRF2_2"/>
    <property type="match status" value="1"/>
</dbReference>
<evidence type="ECO:0000256" key="1">
    <source>
        <dbReference type="ARBA" id="ARBA00023125"/>
    </source>
</evidence>
<accession>A0A3E1K905</accession>
<sequence length="147" mass="16332">MRLTHHADLALRVLMHLALTGERRVTIQEISEAFGISRNHLMKVAHKLAGLGYILSTRGSGGGIRLGHEPGEIVIGRVVRDMEPDFGLVECFRPENRCIITPACALPRMLDEALRAFLEVLDGYTLADLVTPKLAPEMARILQIRLE</sequence>
<dbReference type="Pfam" id="PF02082">
    <property type="entry name" value="Rrf2"/>
    <property type="match status" value="1"/>
</dbReference>
<dbReference type="AlphaFoldDB" id="A0A3E1K905"/>
<dbReference type="SUPFAM" id="SSF46785">
    <property type="entry name" value="Winged helix' DNA-binding domain"/>
    <property type="match status" value="1"/>
</dbReference>
<dbReference type="GO" id="GO:0005829">
    <property type="term" value="C:cytosol"/>
    <property type="evidence" value="ECO:0007669"/>
    <property type="project" value="TreeGrafter"/>
</dbReference>
<dbReference type="InterPro" id="IPR036388">
    <property type="entry name" value="WH-like_DNA-bd_sf"/>
</dbReference>
<dbReference type="GO" id="GO:0003677">
    <property type="term" value="F:DNA binding"/>
    <property type="evidence" value="ECO:0007669"/>
    <property type="project" value="UniProtKB-KW"/>
</dbReference>
<dbReference type="InterPro" id="IPR000944">
    <property type="entry name" value="Tscrpt_reg_Rrf2"/>
</dbReference>
<dbReference type="RefSeq" id="WP_116650480.1">
    <property type="nucleotide sequence ID" value="NZ_QUZK01000034.1"/>
</dbReference>
<dbReference type="PANTHER" id="PTHR33221:SF4">
    <property type="entry name" value="HTH-TYPE TRANSCRIPTIONAL REPRESSOR NSRR"/>
    <property type="match status" value="1"/>
</dbReference>
<proteinExistence type="predicted"/>